<proteinExistence type="predicted"/>
<comment type="caution">
    <text evidence="2">The sequence shown here is derived from an EMBL/GenBank/DDBJ whole genome shotgun (WGS) entry which is preliminary data.</text>
</comment>
<dbReference type="RefSeq" id="WP_008860291.1">
    <property type="nucleotide sequence ID" value="NZ_JH591189.1"/>
</dbReference>
<dbReference type="Proteomes" id="UP000003277">
    <property type="component" value="Unassembled WGS sequence"/>
</dbReference>
<evidence type="ECO:0000256" key="1">
    <source>
        <dbReference type="SAM" id="SignalP"/>
    </source>
</evidence>
<dbReference type="EMBL" id="ADLT01000058">
    <property type="protein sequence ID" value="EHO62263.1"/>
    <property type="molecule type" value="Genomic_DNA"/>
</dbReference>
<dbReference type="STRING" id="742743.HMPREF9453_01797"/>
<sequence length="270" mass="28940">MNIKKTAALLALPFMMAAGSVMAADLPAAGSGAMGEMNALAPVFPGVGPVIEGTAPLADSVKAAAPVPVSEMGDLFLNHVSMPKDVHYEPLGRGDSAIARHLGMMTVKGKTYTAGAVALGATFKGKESDEFFGGMFLPRGHTREAGGRMLAFNMGLLKLESAMNEVFLQAVDEARRETGEKLPYNFLTVDMVHVEQLHSLKGSPKTYSFSIRPAFSADGFLLPLFMRGFASKVGDSYRFLFLAAPDSQKDMVSEAGLSLMKRREEKNIQK</sequence>
<gene>
    <name evidence="2" type="ORF">HMPREF9453_01797</name>
</gene>
<dbReference type="OrthoDB" id="10019505at2"/>
<feature type="signal peptide" evidence="1">
    <location>
        <begin position="1"/>
        <end position="23"/>
    </location>
</feature>
<protein>
    <submittedName>
        <fullName evidence="2">Uncharacterized protein</fullName>
    </submittedName>
</protein>
<accession>H1D2G6</accession>
<dbReference type="HOGENOM" id="CLU_1029470_0_0_9"/>
<evidence type="ECO:0000313" key="3">
    <source>
        <dbReference type="Proteomes" id="UP000003277"/>
    </source>
</evidence>
<organism evidence="2 3">
    <name type="scientific">Dialister succinatiphilus YIT 11850</name>
    <dbReference type="NCBI Taxonomy" id="742743"/>
    <lineage>
        <taxon>Bacteria</taxon>
        <taxon>Bacillati</taxon>
        <taxon>Bacillota</taxon>
        <taxon>Negativicutes</taxon>
        <taxon>Veillonellales</taxon>
        <taxon>Veillonellaceae</taxon>
        <taxon>Dialister</taxon>
    </lineage>
</organism>
<evidence type="ECO:0000313" key="2">
    <source>
        <dbReference type="EMBL" id="EHO62263.1"/>
    </source>
</evidence>
<keyword evidence="3" id="KW-1185">Reference proteome</keyword>
<dbReference type="AlphaFoldDB" id="H1D2G6"/>
<keyword evidence="1" id="KW-0732">Signal</keyword>
<name>H1D2G6_9FIRM</name>
<dbReference type="PATRIC" id="fig|742743.3.peg.1828"/>
<feature type="chain" id="PRO_5003548624" evidence="1">
    <location>
        <begin position="24"/>
        <end position="270"/>
    </location>
</feature>
<reference evidence="2 3" key="1">
    <citation type="submission" date="2011-11" db="EMBL/GenBank/DDBJ databases">
        <title>The Genome Sequence of Dialister succinatiphilus YIT 11850.</title>
        <authorList>
            <consortium name="The Broad Institute Genome Sequencing Platform"/>
            <person name="Earl A."/>
            <person name="Ward D."/>
            <person name="Feldgarden M."/>
            <person name="Gevers D."/>
            <person name="Morotomi M."/>
            <person name="Young S.K."/>
            <person name="Zeng Q."/>
            <person name="Gargeya S."/>
            <person name="Fitzgerald M."/>
            <person name="Haas B."/>
            <person name="Abouelleil A."/>
            <person name="Alvarado L."/>
            <person name="Arachchi H.M."/>
            <person name="Berlin A."/>
            <person name="Brown A."/>
            <person name="Chapman S.B."/>
            <person name="Dunbar C."/>
            <person name="Gearin G."/>
            <person name="Goldberg J."/>
            <person name="Griggs A."/>
            <person name="Gujja S."/>
            <person name="Heiman D."/>
            <person name="Howarth C."/>
            <person name="Lui A."/>
            <person name="MacDonald P.J.P."/>
            <person name="Montmayeur A."/>
            <person name="Murphy C."/>
            <person name="Neiman D."/>
            <person name="Pearson M."/>
            <person name="Priest M."/>
            <person name="Roberts A."/>
            <person name="Saif S."/>
            <person name="Shea T."/>
            <person name="Sisk P."/>
            <person name="Stolte C."/>
            <person name="Sykes S."/>
            <person name="Wortman J."/>
            <person name="Nusbaum C."/>
            <person name="Birren B."/>
        </authorList>
    </citation>
    <scope>NUCLEOTIDE SEQUENCE [LARGE SCALE GENOMIC DNA]</scope>
    <source>
        <strain evidence="2 3">YIT 11850</strain>
    </source>
</reference>